<evidence type="ECO:0000256" key="1">
    <source>
        <dbReference type="ARBA" id="ARBA00004418"/>
    </source>
</evidence>
<dbReference type="RefSeq" id="WP_230003743.1">
    <property type="nucleotide sequence ID" value="NZ_CP087134.1"/>
</dbReference>
<evidence type="ECO:0000256" key="7">
    <source>
        <dbReference type="SAM" id="Phobius"/>
    </source>
</evidence>
<organism evidence="9 10">
    <name type="scientific">Flavobacterium cupriresistens</name>
    <dbReference type="NCBI Taxonomy" id="2893885"/>
    <lineage>
        <taxon>Bacteria</taxon>
        <taxon>Pseudomonadati</taxon>
        <taxon>Bacteroidota</taxon>
        <taxon>Flavobacteriia</taxon>
        <taxon>Flavobacteriales</taxon>
        <taxon>Flavobacteriaceae</taxon>
        <taxon>Flavobacterium</taxon>
    </lineage>
</organism>
<reference evidence="9 10" key="1">
    <citation type="submission" date="2023-11" db="EMBL/GenBank/DDBJ databases">
        <title>Unpublished Manusciprt.</title>
        <authorList>
            <person name="Saticioglu I.B."/>
            <person name="Ay H."/>
            <person name="Ajmi N."/>
            <person name="Altun S."/>
            <person name="Duman M."/>
        </authorList>
    </citation>
    <scope>NUCLEOTIDE SEQUENCE [LARGE SCALE GENOMIC DNA]</scope>
    <source>
        <strain evidence="9 10">Fl-318</strain>
    </source>
</reference>
<name>A0ABU4RJ15_9FLAO</name>
<evidence type="ECO:0000256" key="2">
    <source>
        <dbReference type="ARBA" id="ARBA00005182"/>
    </source>
</evidence>
<keyword evidence="4" id="KW-0732">Signal</keyword>
<comment type="caution">
    <text evidence="9">The sequence shown here is derived from an EMBL/GenBank/DDBJ whole genome shotgun (WGS) entry which is preliminary data.</text>
</comment>
<dbReference type="EMBL" id="JAWXVI010000010">
    <property type="protein sequence ID" value="MDX6191500.1"/>
    <property type="molecule type" value="Genomic_DNA"/>
</dbReference>
<evidence type="ECO:0000259" key="8">
    <source>
        <dbReference type="Pfam" id="PF16822"/>
    </source>
</evidence>
<keyword evidence="3" id="KW-0808">Transferase</keyword>
<sequence>MKQIIRKTAVFVLPFLFLYVITLLFYGNAISSPDLLRVGYFPVFEEYREVFQKEFDNKVCFYKVSEDKVKKSKILTIGDSFSEQSSFGYKNYLAEKYSVLHVDRFIASNQIQTLYQFLNSGFFEEHKVEYVILENVERGFVANLNEMDTLKMKMKPQLKKQLINQRPVMKKGDKSFFSRETIIFPFSMFRFYVDENYLSNENIYNVTLKTDKFFSNSSNKLLFFLEDVSRLELNNNLTEIKKLNDVLNDLSKKLWSKKVKLIVLPAPDKYDLYYDYIADKTNFPKPLFFQYLGSLKKEYIYIDSKKSLSSKLKSEKDIYFYDDTHWSPVGARIIANEIEGIIK</sequence>
<evidence type="ECO:0000256" key="5">
    <source>
        <dbReference type="ARBA" id="ARBA00022764"/>
    </source>
</evidence>
<accession>A0ABU4RJ15</accession>
<dbReference type="SUPFAM" id="SSF52266">
    <property type="entry name" value="SGNH hydrolase"/>
    <property type="match status" value="1"/>
</dbReference>
<comment type="subcellular location">
    <subcellularLocation>
        <location evidence="1">Periplasm</location>
    </subcellularLocation>
</comment>
<evidence type="ECO:0000256" key="4">
    <source>
        <dbReference type="ARBA" id="ARBA00022729"/>
    </source>
</evidence>
<dbReference type="Proteomes" id="UP001273350">
    <property type="component" value="Unassembled WGS sequence"/>
</dbReference>
<feature type="domain" description="AlgX/AlgJ SGNH hydrolase-like" evidence="8">
    <location>
        <begin position="236"/>
        <end position="338"/>
    </location>
</feature>
<gene>
    <name evidence="9" type="ORF">SGQ83_19255</name>
</gene>
<evidence type="ECO:0000256" key="6">
    <source>
        <dbReference type="ARBA" id="ARBA00022841"/>
    </source>
</evidence>
<keyword evidence="7" id="KW-0472">Membrane</keyword>
<comment type="pathway">
    <text evidence="2">Glycan biosynthesis; alginate biosynthesis.</text>
</comment>
<evidence type="ECO:0000313" key="10">
    <source>
        <dbReference type="Proteomes" id="UP001273350"/>
    </source>
</evidence>
<feature type="transmembrane region" description="Helical" evidence="7">
    <location>
        <begin position="9"/>
        <end position="27"/>
    </location>
</feature>
<dbReference type="Pfam" id="PF16822">
    <property type="entry name" value="ALGX"/>
    <property type="match status" value="1"/>
</dbReference>
<keyword evidence="7" id="KW-1133">Transmembrane helix</keyword>
<keyword evidence="6" id="KW-0016">Alginate biosynthesis</keyword>
<evidence type="ECO:0000256" key="3">
    <source>
        <dbReference type="ARBA" id="ARBA00022679"/>
    </source>
</evidence>
<evidence type="ECO:0000313" key="9">
    <source>
        <dbReference type="EMBL" id="MDX6191500.1"/>
    </source>
</evidence>
<proteinExistence type="predicted"/>
<protein>
    <recommendedName>
        <fullName evidence="8">AlgX/AlgJ SGNH hydrolase-like domain-containing protein</fullName>
    </recommendedName>
</protein>
<keyword evidence="7" id="KW-0812">Transmembrane</keyword>
<dbReference type="InterPro" id="IPR031811">
    <property type="entry name" value="ALGX/ALGJ_SGNH-like"/>
</dbReference>
<keyword evidence="10" id="KW-1185">Reference proteome</keyword>
<keyword evidence="5" id="KW-0574">Periplasm</keyword>